<dbReference type="EMBL" id="JADJMS010000024">
    <property type="protein sequence ID" value="MBK7415752.1"/>
    <property type="molecule type" value="Genomic_DNA"/>
</dbReference>
<dbReference type="Proteomes" id="UP000739411">
    <property type="component" value="Unassembled WGS sequence"/>
</dbReference>
<evidence type="ECO:0000313" key="2">
    <source>
        <dbReference type="Proteomes" id="UP000739411"/>
    </source>
</evidence>
<sequence length="175" mass="19516">MQYDLVQETDRLYTAIGRVVVSFQFVESLVGELLASLLKLREPGDAHRITASMSFRQKVDLFCDLYPTRNSGKLSIDIAVARKALFSAEEFRNSVVHSFWYVGGSDTSKWMRSKSTLKTPKGFKITSGEANTSCLESGAAAIDTVRDFYLGRIEILKEASSILEKCIKTISMQPS</sequence>
<accession>A0A935K526</accession>
<proteinExistence type="predicted"/>
<evidence type="ECO:0000313" key="1">
    <source>
        <dbReference type="EMBL" id="MBK7415752.1"/>
    </source>
</evidence>
<name>A0A935K526_9RHOO</name>
<protein>
    <submittedName>
        <fullName evidence="1">Uncharacterized protein</fullName>
    </submittedName>
</protein>
<reference evidence="1 2" key="1">
    <citation type="submission" date="2020-10" db="EMBL/GenBank/DDBJ databases">
        <title>Connecting structure to function with the recovery of over 1000 high-quality activated sludge metagenome-assembled genomes encoding full-length rRNA genes using long-read sequencing.</title>
        <authorList>
            <person name="Singleton C.M."/>
            <person name="Petriglieri F."/>
            <person name="Kristensen J.M."/>
            <person name="Kirkegaard R.H."/>
            <person name="Michaelsen T.Y."/>
            <person name="Andersen M.H."/>
            <person name="Karst S.M."/>
            <person name="Dueholm M.S."/>
            <person name="Nielsen P.H."/>
            <person name="Albertsen M."/>
        </authorList>
    </citation>
    <scope>NUCLEOTIDE SEQUENCE [LARGE SCALE GENOMIC DNA]</scope>
    <source>
        <strain evidence="1">EsbW_18-Q3-R4-48_BATAC.463</strain>
    </source>
</reference>
<comment type="caution">
    <text evidence="1">The sequence shown here is derived from an EMBL/GenBank/DDBJ whole genome shotgun (WGS) entry which is preliminary data.</text>
</comment>
<organism evidence="1 2">
    <name type="scientific">Candidatus Dechloromonas phosphorivorans</name>
    <dbReference type="NCBI Taxonomy" id="2899244"/>
    <lineage>
        <taxon>Bacteria</taxon>
        <taxon>Pseudomonadati</taxon>
        <taxon>Pseudomonadota</taxon>
        <taxon>Betaproteobacteria</taxon>
        <taxon>Rhodocyclales</taxon>
        <taxon>Azonexaceae</taxon>
        <taxon>Dechloromonas</taxon>
    </lineage>
</organism>
<dbReference type="AlphaFoldDB" id="A0A935K526"/>
<gene>
    <name evidence="1" type="ORF">IPJ38_12180</name>
</gene>